<dbReference type="RefSeq" id="WP_209701595.1">
    <property type="nucleotide sequence ID" value="NZ_JAGGLM010000004.1"/>
</dbReference>
<protein>
    <submittedName>
        <fullName evidence="2">Adenylate cyclase class 2</fullName>
        <ecNumber evidence="2">4.6.1.1</ecNumber>
    </submittedName>
</protein>
<keyword evidence="3" id="KW-1185">Reference proteome</keyword>
<dbReference type="PROSITE" id="PS51707">
    <property type="entry name" value="CYTH"/>
    <property type="match status" value="1"/>
</dbReference>
<dbReference type="CDD" id="cd07890">
    <property type="entry name" value="CYTH-like_AC_IV-like"/>
    <property type="match status" value="1"/>
</dbReference>
<name>A0ABS4KUB9_9CLOT</name>
<dbReference type="InterPro" id="IPR033469">
    <property type="entry name" value="CYTH-like_dom_sf"/>
</dbReference>
<proteinExistence type="predicted"/>
<reference evidence="2 3" key="1">
    <citation type="submission" date="2021-03" db="EMBL/GenBank/DDBJ databases">
        <title>Genomic Encyclopedia of Type Strains, Phase IV (KMG-IV): sequencing the most valuable type-strain genomes for metagenomic binning, comparative biology and taxonomic classification.</title>
        <authorList>
            <person name="Goeker M."/>
        </authorList>
    </citation>
    <scope>NUCLEOTIDE SEQUENCE [LARGE SCALE GENOMIC DNA]</scope>
    <source>
        <strain evidence="2 3">DSM 28783</strain>
    </source>
</reference>
<feature type="domain" description="CYTH" evidence="1">
    <location>
        <begin position="1"/>
        <end position="175"/>
    </location>
</feature>
<accession>A0ABS4KUB9</accession>
<dbReference type="SMART" id="SM01118">
    <property type="entry name" value="CYTH"/>
    <property type="match status" value="1"/>
</dbReference>
<evidence type="ECO:0000313" key="2">
    <source>
        <dbReference type="EMBL" id="MBP2032424.1"/>
    </source>
</evidence>
<dbReference type="GO" id="GO:0004016">
    <property type="term" value="F:adenylate cyclase activity"/>
    <property type="evidence" value="ECO:0007669"/>
    <property type="project" value="UniProtKB-EC"/>
</dbReference>
<keyword evidence="2" id="KW-0456">Lyase</keyword>
<dbReference type="InterPro" id="IPR008173">
    <property type="entry name" value="Adenylyl_cyclase_CyaB"/>
</dbReference>
<dbReference type="Proteomes" id="UP001519307">
    <property type="component" value="Unassembled WGS sequence"/>
</dbReference>
<dbReference type="SUPFAM" id="SSF55154">
    <property type="entry name" value="CYTH-like phosphatases"/>
    <property type="match status" value="1"/>
</dbReference>
<evidence type="ECO:0000259" key="1">
    <source>
        <dbReference type="PROSITE" id="PS51707"/>
    </source>
</evidence>
<gene>
    <name evidence="2" type="ORF">J2Z42_001089</name>
</gene>
<dbReference type="InterPro" id="IPR023577">
    <property type="entry name" value="CYTH_domain"/>
</dbReference>
<organism evidence="2 3">
    <name type="scientific">Clostridium algifaecis</name>
    <dbReference type="NCBI Taxonomy" id="1472040"/>
    <lineage>
        <taxon>Bacteria</taxon>
        <taxon>Bacillati</taxon>
        <taxon>Bacillota</taxon>
        <taxon>Clostridia</taxon>
        <taxon>Eubacteriales</taxon>
        <taxon>Clostridiaceae</taxon>
        <taxon>Clostridium</taxon>
    </lineage>
</organism>
<comment type="caution">
    <text evidence="2">The sequence shown here is derived from an EMBL/GenBank/DDBJ whole genome shotgun (WGS) entry which is preliminary data.</text>
</comment>
<sequence>MQELETRIIKINVCDIKKRLQSINASKVKMENQTNNIYDFKDKHLINNKGYARIRIVENMLTKKVDYYMTTKKLVSQGIYKIMDENEVKISDGKTGEKIFQSLGLELQQSIKRYRESYKYKNSLIEIDINDKSFCPFPYLEIETAETDELKEIVNLLGYTIHDTTSDTIYDILKKER</sequence>
<evidence type="ECO:0000313" key="3">
    <source>
        <dbReference type="Proteomes" id="UP001519307"/>
    </source>
</evidence>
<dbReference type="Pfam" id="PF01928">
    <property type="entry name" value="CYTH"/>
    <property type="match status" value="1"/>
</dbReference>
<dbReference type="EC" id="4.6.1.1" evidence="2"/>
<dbReference type="PANTHER" id="PTHR21028:SF2">
    <property type="entry name" value="CYTH DOMAIN-CONTAINING PROTEIN"/>
    <property type="match status" value="1"/>
</dbReference>
<dbReference type="Gene3D" id="2.40.320.10">
    <property type="entry name" value="Hypothetical Protein Pfu-838710-001"/>
    <property type="match status" value="1"/>
</dbReference>
<dbReference type="PANTHER" id="PTHR21028">
    <property type="entry name" value="SI:CH211-156B7.4"/>
    <property type="match status" value="1"/>
</dbReference>
<dbReference type="EMBL" id="JAGGLM010000004">
    <property type="protein sequence ID" value="MBP2032424.1"/>
    <property type="molecule type" value="Genomic_DNA"/>
</dbReference>